<sequence>MSQLAVRRDPGYEQRLRRLMELAIRRYNRYRGAESRARLLKIQGDRAYVVFEGSFCATCGINDWVDDLRYTLEDLGAEAELVAVVEPPEPSEFYDYRIGVFRVKRIPENLDELEREEQELEEYLSSPSE</sequence>
<gene>
    <name evidence="1" type="ORF">PABY_19830</name>
</gene>
<name>A0ABM8IXZ3_9CREN</name>
<dbReference type="EMBL" id="AP028907">
    <property type="protein sequence ID" value="BES82416.1"/>
    <property type="molecule type" value="Genomic_DNA"/>
</dbReference>
<evidence type="ECO:0000313" key="1">
    <source>
        <dbReference type="EMBL" id="BES82416.1"/>
    </source>
</evidence>
<organism evidence="1 2">
    <name type="scientific">Pyrodictium abyssi</name>
    <dbReference type="NCBI Taxonomy" id="54256"/>
    <lineage>
        <taxon>Archaea</taxon>
        <taxon>Thermoproteota</taxon>
        <taxon>Thermoprotei</taxon>
        <taxon>Desulfurococcales</taxon>
        <taxon>Pyrodictiaceae</taxon>
        <taxon>Pyrodictium</taxon>
    </lineage>
</organism>
<dbReference type="Proteomes" id="UP001341135">
    <property type="component" value="Chromosome"/>
</dbReference>
<reference evidence="1 2" key="1">
    <citation type="submission" date="2023-09" db="EMBL/GenBank/DDBJ databases">
        <title>Pyrofollis japonicus gen. nov. sp. nov., a novel member of the family Pyrodictiaceae isolated from the Iheya North hydrothermal field.</title>
        <authorList>
            <person name="Miyazaki U."/>
            <person name="Sanari M."/>
            <person name="Tame A."/>
            <person name="Kitajima M."/>
            <person name="Okamoto A."/>
            <person name="Sawayama S."/>
            <person name="Miyazaki J."/>
            <person name="Takai K."/>
            <person name="Nakagawa S."/>
        </authorList>
    </citation>
    <scope>NUCLEOTIDE SEQUENCE [LARGE SCALE GENOMIC DNA]</scope>
    <source>
        <strain evidence="1 2">AV2</strain>
    </source>
</reference>
<evidence type="ECO:0000313" key="2">
    <source>
        <dbReference type="Proteomes" id="UP001341135"/>
    </source>
</evidence>
<accession>A0ABM8IXZ3</accession>
<proteinExistence type="predicted"/>
<dbReference type="RefSeq" id="WP_338249716.1">
    <property type="nucleotide sequence ID" value="NZ_AP028907.1"/>
</dbReference>
<protein>
    <submittedName>
        <fullName evidence="1">Uncharacterized protein</fullName>
    </submittedName>
</protein>
<dbReference type="GeneID" id="89289982"/>
<keyword evidence="2" id="KW-1185">Reference proteome</keyword>